<name>A0A4Q1KUA7_9CELL</name>
<organism evidence="2 3">
    <name type="scientific">Oerskovia turbata</name>
    <dbReference type="NCBI Taxonomy" id="1713"/>
    <lineage>
        <taxon>Bacteria</taxon>
        <taxon>Bacillati</taxon>
        <taxon>Actinomycetota</taxon>
        <taxon>Actinomycetes</taxon>
        <taxon>Micrococcales</taxon>
        <taxon>Cellulomonadaceae</taxon>
        <taxon>Oerskovia</taxon>
    </lineage>
</organism>
<dbReference type="Proteomes" id="UP000290517">
    <property type="component" value="Unassembled WGS sequence"/>
</dbReference>
<sequence>MESHSTLPLPRAVVLALWVQGLAPQPGAAQAPDDALLRRAVAAVRQDDEPHTVEGADDASTLLGLLTRWTRGPVEVCAVLPAPGDVLGVPAAVSADATDAGECLLVQSAEGAWALVPEVTEFGSVYETGHLVAWHATPVPTWRTQVLAAVGPLADAERDLRVALLTATEALASLDVARWREDAAETIASLRSTTAPDWPLPAVRGESEARRLRVLAQAARLRAIVDLATADDGGAVNLWQADQRSTALREVDRAARRAMSAATARYATGPDPSTLR</sequence>
<evidence type="ECO:0000313" key="4">
    <source>
        <dbReference type="Proteomes" id="UP000290517"/>
    </source>
</evidence>
<gene>
    <name evidence="1" type="ORF">EQW73_14015</name>
    <name evidence="2" type="ORF">EQW78_10885</name>
</gene>
<proteinExistence type="predicted"/>
<dbReference type="AlphaFoldDB" id="A0A4Q1KUA7"/>
<accession>A0A4Q1KUA7</accession>
<evidence type="ECO:0000313" key="3">
    <source>
        <dbReference type="Proteomes" id="UP000289805"/>
    </source>
</evidence>
<dbReference type="STRING" id="1713.GCA_000718325_02750"/>
<comment type="caution">
    <text evidence="2">The sequence shown here is derived from an EMBL/GenBank/DDBJ whole genome shotgun (WGS) entry which is preliminary data.</text>
</comment>
<dbReference type="Proteomes" id="UP000289805">
    <property type="component" value="Unassembled WGS sequence"/>
</dbReference>
<protein>
    <submittedName>
        <fullName evidence="2">Uncharacterized protein</fullName>
    </submittedName>
</protein>
<dbReference type="EMBL" id="SDJR01000009">
    <property type="protein sequence ID" value="RXR23737.1"/>
    <property type="molecule type" value="Genomic_DNA"/>
</dbReference>
<dbReference type="RefSeq" id="WP_030152238.1">
    <property type="nucleotide sequence ID" value="NZ_JOFV01000013.1"/>
</dbReference>
<evidence type="ECO:0000313" key="2">
    <source>
        <dbReference type="EMBL" id="RXR33793.1"/>
    </source>
</evidence>
<keyword evidence="4" id="KW-1185">Reference proteome</keyword>
<dbReference type="EMBL" id="SDJQ01000013">
    <property type="protein sequence ID" value="RXR33793.1"/>
    <property type="molecule type" value="Genomic_DNA"/>
</dbReference>
<dbReference type="OrthoDB" id="5144372at2"/>
<evidence type="ECO:0000313" key="1">
    <source>
        <dbReference type="EMBL" id="RXR23737.1"/>
    </source>
</evidence>
<reference evidence="3 4" key="1">
    <citation type="submission" date="2019-01" db="EMBL/GenBank/DDBJ databases">
        <title>Oerskovia turbata Genome sequencing and assembly.</title>
        <authorList>
            <person name="Dou T."/>
        </authorList>
    </citation>
    <scope>NUCLEOTIDE SEQUENCE [LARGE SCALE GENOMIC DNA]</scope>
    <source>
        <strain evidence="2 3">JCM12123</strain>
        <strain evidence="1 4">JCM3160</strain>
    </source>
</reference>